<dbReference type="EMBL" id="JAIVGD010000011">
    <property type="protein sequence ID" value="KAH0771671.1"/>
    <property type="molecule type" value="Genomic_DNA"/>
</dbReference>
<sequence>MYSIASDPCDYGMGYYELMMRAMDMMMMVIMEAMMIAMIKSRIGMRATILEDNIRKMVNIPLMVKMEKKKNLVVAPMMMREHVRNLTLTLFERCVKGLGSKRIDFPIFEGRRDPEVYLDWRLQCEQTFQNHDLTGQDRPLYALFYLKGLALGLWNQAGKAPNTPRKYPSIGMGKIEGADEVQVHSKLHYSKGGSLHGTTWTMQDLSIRHGGMIPNKQNGYKGVMDHWGTPLFPIPKVKNERQKIERSKGKQCGNLRVEKGEFERSEVRGLPQSQSNIYVRPSLVKDSYVGTSMMNGGTQVPNKESTIEGVMDALMGCPNIQVDPIDDRIDSSSKIDLCPPSVDTCALNDSSLSCDNCVDQPVYECGSLVEGSCNMIKKPHVCDIMYSKMLQKMMCLFEVFPPKDGNIFSKDKSTLGRRNMIRRKVVFVFPLPLVLGVSQLSMDDAHAVE</sequence>
<evidence type="ECO:0000313" key="3">
    <source>
        <dbReference type="Proteomes" id="UP000826656"/>
    </source>
</evidence>
<feature type="transmembrane region" description="Helical" evidence="1">
    <location>
        <begin position="425"/>
        <end position="442"/>
    </location>
</feature>
<dbReference type="Proteomes" id="UP000826656">
    <property type="component" value="Unassembled WGS sequence"/>
</dbReference>
<reference evidence="2 3" key="1">
    <citation type="journal article" date="2021" name="bioRxiv">
        <title>Chromosome-scale and haplotype-resolved genome assembly of a tetraploid potato cultivar.</title>
        <authorList>
            <person name="Sun H."/>
            <person name="Jiao W.-B."/>
            <person name="Krause K."/>
            <person name="Campoy J.A."/>
            <person name="Goel M."/>
            <person name="Folz-Donahue K."/>
            <person name="Kukat C."/>
            <person name="Huettel B."/>
            <person name="Schneeberger K."/>
        </authorList>
    </citation>
    <scope>NUCLEOTIDE SEQUENCE [LARGE SCALE GENOMIC DNA]</scope>
    <source>
        <strain evidence="2">SolTubOtavaFocal</strain>
        <tissue evidence="2">Leaves</tissue>
    </source>
</reference>
<evidence type="ECO:0000256" key="1">
    <source>
        <dbReference type="SAM" id="Phobius"/>
    </source>
</evidence>
<keyword evidence="1" id="KW-0812">Transmembrane</keyword>
<keyword evidence="3" id="KW-1185">Reference proteome</keyword>
<feature type="transmembrane region" description="Helical" evidence="1">
    <location>
        <begin position="20"/>
        <end position="39"/>
    </location>
</feature>
<organism evidence="2 3">
    <name type="scientific">Solanum tuberosum</name>
    <name type="common">Potato</name>
    <dbReference type="NCBI Taxonomy" id="4113"/>
    <lineage>
        <taxon>Eukaryota</taxon>
        <taxon>Viridiplantae</taxon>
        <taxon>Streptophyta</taxon>
        <taxon>Embryophyta</taxon>
        <taxon>Tracheophyta</taxon>
        <taxon>Spermatophyta</taxon>
        <taxon>Magnoliopsida</taxon>
        <taxon>eudicotyledons</taxon>
        <taxon>Gunneridae</taxon>
        <taxon>Pentapetalae</taxon>
        <taxon>asterids</taxon>
        <taxon>lamiids</taxon>
        <taxon>Solanales</taxon>
        <taxon>Solanaceae</taxon>
        <taxon>Solanoideae</taxon>
        <taxon>Solaneae</taxon>
        <taxon>Solanum</taxon>
    </lineage>
</organism>
<keyword evidence="1" id="KW-0472">Membrane</keyword>
<protein>
    <submittedName>
        <fullName evidence="2">Uncharacterized protein</fullName>
    </submittedName>
</protein>
<gene>
    <name evidence="2" type="ORF">KY290_015652</name>
</gene>
<proteinExistence type="predicted"/>
<evidence type="ECO:0000313" key="2">
    <source>
        <dbReference type="EMBL" id="KAH0771671.1"/>
    </source>
</evidence>
<accession>A0ABQ7VT36</accession>
<comment type="caution">
    <text evidence="2">The sequence shown here is derived from an EMBL/GenBank/DDBJ whole genome shotgun (WGS) entry which is preliminary data.</text>
</comment>
<keyword evidence="1" id="KW-1133">Transmembrane helix</keyword>
<name>A0ABQ7VT36_SOLTU</name>